<evidence type="ECO:0000313" key="1">
    <source>
        <dbReference type="EMBL" id="CCK24492.1"/>
    </source>
</evidence>
<dbReference type="PATRIC" id="fig|1214101.3.peg.110"/>
<dbReference type="EMBL" id="HE971709">
    <property type="protein sequence ID" value="CCK24492.1"/>
    <property type="molecule type" value="Genomic_DNA"/>
</dbReference>
<dbReference type="KEGG" id="sdv:BN159_0113"/>
<proteinExistence type="predicted"/>
<dbReference type="Proteomes" id="UP000008043">
    <property type="component" value="Chromosome"/>
</dbReference>
<dbReference type="AlphaFoldDB" id="K4QUF6"/>
<organism evidence="1 2">
    <name type="scientific">Streptomyces davaonensis (strain DSM 101723 / JCM 4913 / KCC S-0913 / 768)</name>
    <dbReference type="NCBI Taxonomy" id="1214101"/>
    <lineage>
        <taxon>Bacteria</taxon>
        <taxon>Bacillati</taxon>
        <taxon>Actinomycetota</taxon>
        <taxon>Actinomycetes</taxon>
        <taxon>Kitasatosporales</taxon>
        <taxon>Streptomycetaceae</taxon>
        <taxon>Streptomyces</taxon>
    </lineage>
</organism>
<reference evidence="1 2" key="1">
    <citation type="journal article" date="2012" name="J. Bacteriol.">
        <title>Genome sequence of the bacterium Streptomyces davawensis JCM 4913 and heterologous production of the unique antibiotic roseoflavin.</title>
        <authorList>
            <person name="Jankowitsch F."/>
            <person name="Schwarz J."/>
            <person name="Ruckert C."/>
            <person name="Gust B."/>
            <person name="Szczepanowski R."/>
            <person name="Blom J."/>
            <person name="Pelzer S."/>
            <person name="Kalinowski J."/>
            <person name="Mack M."/>
        </authorList>
    </citation>
    <scope>NUCLEOTIDE SEQUENCE [LARGE SCALE GENOMIC DNA]</scope>
    <source>
        <strain evidence="2">DSM 101723 / JCM 4913 / KCC S-0913 / 768</strain>
    </source>
</reference>
<evidence type="ECO:0000313" key="2">
    <source>
        <dbReference type="Proteomes" id="UP000008043"/>
    </source>
</evidence>
<dbReference type="OrthoDB" id="4570796at2"/>
<name>K4QUF6_STRDJ</name>
<dbReference type="STRING" id="1214101.BN159_0113"/>
<accession>K4QUF6</accession>
<keyword evidence="2" id="KW-1185">Reference proteome</keyword>
<protein>
    <submittedName>
        <fullName evidence="1">Uncharacterized protein</fullName>
    </submittedName>
</protein>
<dbReference type="eggNOG" id="ENOG5033ZS8">
    <property type="taxonomic scope" value="Bacteria"/>
</dbReference>
<dbReference type="HOGENOM" id="CLU_1022749_0_0_11"/>
<sequence length="272" mass="30277">MSEFVDQQMLRLSDPAQLTSLVDPPGDTEHGRVRALLSAAYTMEFATIHGVSDVQVHQTEFQRPVFPPRRTAGTWFQNGPPFTRTDLALERHDPTAPVWVDLAAELGLTLLLDIDVGDVQSILSREITGFATLDDFRSHFRFIDLDAFMAKHDITTVEELREAFQYLITEVRLRFPGPFDPNDPANLHRYDLKLAILIRETVDVAAALRDAKLAQTAIERAIVPQPRSDGTEVRTPYAPVVLFPVSAVPGQPLTQAALESFFASEGVLALFV</sequence>
<dbReference type="RefSeq" id="WP_015654897.1">
    <property type="nucleotide sequence ID" value="NC_020504.1"/>
</dbReference>
<gene>
    <name evidence="1" type="ORF">BN159_0113</name>
</gene>